<evidence type="ECO:0000256" key="9">
    <source>
        <dbReference type="ARBA" id="ARBA00022884"/>
    </source>
</evidence>
<evidence type="ECO:0000256" key="1">
    <source>
        <dbReference type="ARBA" id="ARBA00001946"/>
    </source>
</evidence>
<evidence type="ECO:0000256" key="10">
    <source>
        <dbReference type="ARBA" id="ARBA00023158"/>
    </source>
</evidence>
<evidence type="ECO:0000256" key="2">
    <source>
        <dbReference type="ARBA" id="ARBA00009026"/>
    </source>
</evidence>
<evidence type="ECO:0000256" key="3">
    <source>
        <dbReference type="ARBA" id="ARBA00021330"/>
    </source>
</evidence>
<dbReference type="CDD" id="cd02440">
    <property type="entry name" value="AdoMet_MTases"/>
    <property type="match status" value="1"/>
</dbReference>
<dbReference type="AlphaFoldDB" id="A0A5B8W458"/>
<dbReference type="Pfam" id="PF12623">
    <property type="entry name" value="Hen1_L"/>
    <property type="match status" value="1"/>
</dbReference>
<evidence type="ECO:0000313" key="15">
    <source>
        <dbReference type="EMBL" id="QEC77676.1"/>
    </source>
</evidence>
<keyword evidence="4 15" id="KW-0489">Methyltransferase</keyword>
<dbReference type="EMBL" id="CP042437">
    <property type="protein sequence ID" value="QEC77676.1"/>
    <property type="molecule type" value="Genomic_DNA"/>
</dbReference>
<evidence type="ECO:0000256" key="4">
    <source>
        <dbReference type="ARBA" id="ARBA00022603"/>
    </source>
</evidence>
<evidence type="ECO:0000313" key="16">
    <source>
        <dbReference type="Proteomes" id="UP000321362"/>
    </source>
</evidence>
<dbReference type="Gene3D" id="3.30.1610.20">
    <property type="entry name" value="Hen1, N-terminal domain"/>
    <property type="match status" value="1"/>
</dbReference>
<proteinExistence type="inferred from homology"/>
<evidence type="ECO:0000256" key="7">
    <source>
        <dbReference type="ARBA" id="ARBA00022723"/>
    </source>
</evidence>
<dbReference type="Pfam" id="PF08242">
    <property type="entry name" value="Methyltransf_12"/>
    <property type="match status" value="1"/>
</dbReference>
<gene>
    <name evidence="15" type="ORF">FSB76_17650</name>
</gene>
<dbReference type="InterPro" id="IPR013217">
    <property type="entry name" value="Methyltransf_12"/>
</dbReference>
<dbReference type="InterPro" id="IPR029063">
    <property type="entry name" value="SAM-dependent_MTases_sf"/>
</dbReference>
<evidence type="ECO:0000256" key="11">
    <source>
        <dbReference type="ARBA" id="ARBA00035025"/>
    </source>
</evidence>
<dbReference type="GO" id="GO:0031047">
    <property type="term" value="P:regulatory ncRNA-mediated gene silencing"/>
    <property type="evidence" value="ECO:0007669"/>
    <property type="project" value="UniProtKB-KW"/>
</dbReference>
<evidence type="ECO:0000256" key="5">
    <source>
        <dbReference type="ARBA" id="ARBA00022679"/>
    </source>
</evidence>
<keyword evidence="6" id="KW-0949">S-adenosyl-L-methionine</keyword>
<dbReference type="InterPro" id="IPR024740">
    <property type="entry name" value="Hen1_N"/>
</dbReference>
<keyword evidence="16" id="KW-1185">Reference proteome</keyword>
<evidence type="ECO:0000256" key="12">
    <source>
        <dbReference type="ARBA" id="ARBA00048418"/>
    </source>
</evidence>
<keyword evidence="5 15" id="KW-0808">Transferase</keyword>
<dbReference type="InterPro" id="IPR038546">
    <property type="entry name" value="Hen1_N_sf"/>
</dbReference>
<reference evidence="15 16" key="1">
    <citation type="journal article" date="2013" name="J. Microbiol.">
        <title>Mucilaginibacter ginsenosidivorax sp. nov., with ginsenoside converting activity isolated from sediment.</title>
        <authorList>
            <person name="Kim J.K."/>
            <person name="Choi T.E."/>
            <person name="Liu Q.M."/>
            <person name="Park H.Y."/>
            <person name="Yi T.H."/>
            <person name="Yoon M.H."/>
            <person name="Kim S.C."/>
            <person name="Im W.T."/>
        </authorList>
    </citation>
    <scope>NUCLEOTIDE SEQUENCE [LARGE SCALE GENOMIC DNA]</scope>
    <source>
        <strain evidence="15 16">KHI28</strain>
    </source>
</reference>
<evidence type="ECO:0000256" key="6">
    <source>
        <dbReference type="ARBA" id="ARBA00022691"/>
    </source>
</evidence>
<keyword evidence="10" id="KW-0943">RNA-mediated gene silencing</keyword>
<name>A0A5B8W458_9SPHI</name>
<dbReference type="EC" id="2.1.1.386" evidence="11"/>
<sequence>MLLTISTTHFPADDLSFLLHKHPAKIQSVDISSGKAHIFYPELSAQKCTAALLLDIDPVGLVRSAGPKGNDFALEQYVNDRPYVASSFMSAAIAKAYSSALNGRCKDKPELVDTAMPFTAKLAVLPVKGGEVILKALFEPLGYAINAVQHPLDTTYPDWGNSRYFTVELSHQVTLQQLLSHLYVLIPVCDNDKHYWVNQEEIEKLLAKGKGWLETHPARELIVRRYMKGQRSLANQTLDVLLSKDQVDADTAEMESPGINDAEEPQLRIHDLRLLAAKDELLSAGAKRVVDLGCGEGRLIKLLLAEKQFEFVLGMDVSYRSLEIAKERLKMDRMTERQLQRVQLIQGSLTYRDKRLQGFDGAALVEVIEHLDEHRLTALEISVFEYAKPEVLVVTTPNAEYNVRFADHEAGKMRHNDHRFEWTRPEFEAWANRVAIQFGYAVSFKPIGEVDPEVGALSQMAIFKQEESGL</sequence>
<dbReference type="InterPro" id="IPR026610">
    <property type="entry name" value="Hen1"/>
</dbReference>
<dbReference type="GO" id="GO:0003723">
    <property type="term" value="F:RNA binding"/>
    <property type="evidence" value="ECO:0007669"/>
    <property type="project" value="UniProtKB-KW"/>
</dbReference>
<organism evidence="15 16">
    <name type="scientific">Mucilaginibacter ginsenosidivorax</name>
    <dbReference type="NCBI Taxonomy" id="862126"/>
    <lineage>
        <taxon>Bacteria</taxon>
        <taxon>Pseudomonadati</taxon>
        <taxon>Bacteroidota</taxon>
        <taxon>Sphingobacteriia</taxon>
        <taxon>Sphingobacteriales</taxon>
        <taxon>Sphingobacteriaceae</taxon>
        <taxon>Mucilaginibacter</taxon>
    </lineage>
</organism>
<dbReference type="GO" id="GO:0046872">
    <property type="term" value="F:metal ion binding"/>
    <property type="evidence" value="ECO:0007669"/>
    <property type="project" value="UniProtKB-KW"/>
</dbReference>
<feature type="domain" description="Hen1 N-terminal" evidence="14">
    <location>
        <begin position="1"/>
        <end position="241"/>
    </location>
</feature>
<dbReference type="GO" id="GO:0001510">
    <property type="term" value="P:RNA methylation"/>
    <property type="evidence" value="ECO:0007669"/>
    <property type="project" value="InterPro"/>
</dbReference>
<accession>A0A5B8W458</accession>
<dbReference type="PANTHER" id="PTHR21404:SF3">
    <property type="entry name" value="SMALL RNA 2'-O-METHYLTRANSFERASE"/>
    <property type="match status" value="1"/>
</dbReference>
<dbReference type="Proteomes" id="UP000321362">
    <property type="component" value="Chromosome"/>
</dbReference>
<dbReference type="PANTHER" id="PTHR21404">
    <property type="entry name" value="HEN1"/>
    <property type="match status" value="1"/>
</dbReference>
<protein>
    <recommendedName>
        <fullName evidence="3">Small RNA 2'-O-methyltransferase</fullName>
        <ecNumber evidence="11">2.1.1.386</ecNumber>
    </recommendedName>
</protein>
<dbReference type="Gene3D" id="3.40.50.150">
    <property type="entry name" value="Vaccinia Virus protein VP39"/>
    <property type="match status" value="1"/>
</dbReference>
<keyword evidence="7" id="KW-0479">Metal-binding</keyword>
<dbReference type="SUPFAM" id="SSF53335">
    <property type="entry name" value="S-adenosyl-L-methionine-dependent methyltransferases"/>
    <property type="match status" value="1"/>
</dbReference>
<dbReference type="KEGG" id="mgk:FSB76_17650"/>
<keyword evidence="9" id="KW-0694">RNA-binding</keyword>
<dbReference type="NCBIfam" id="TIGR04074">
    <property type="entry name" value="bacter_Hen1"/>
    <property type="match status" value="1"/>
</dbReference>
<evidence type="ECO:0000256" key="8">
    <source>
        <dbReference type="ARBA" id="ARBA00022842"/>
    </source>
</evidence>
<feature type="domain" description="Methyltransferase type 12" evidence="13">
    <location>
        <begin position="290"/>
        <end position="380"/>
    </location>
</feature>
<keyword evidence="8" id="KW-0460">Magnesium</keyword>
<dbReference type="InterPro" id="IPR024026">
    <property type="entry name" value="3'-RNA_MeTfrase_Hen1_bac"/>
</dbReference>
<comment type="cofactor">
    <cofactor evidence="1">
        <name>Mg(2+)</name>
        <dbReference type="ChEBI" id="CHEBI:18420"/>
    </cofactor>
</comment>
<evidence type="ECO:0000259" key="14">
    <source>
        <dbReference type="Pfam" id="PF12623"/>
    </source>
</evidence>
<dbReference type="OrthoDB" id="626362at2"/>
<comment type="similarity">
    <text evidence="2">Belongs to the methyltransferase superfamily. HEN1 family.</text>
</comment>
<dbReference type="RefSeq" id="WP_147055591.1">
    <property type="nucleotide sequence ID" value="NZ_CP042437.1"/>
</dbReference>
<comment type="catalytic activity">
    <reaction evidence="12">
        <text>small RNA 3'-end nucleotide + S-adenosyl-L-methionine = small RNA 3'-end 2'-O-methylnucleotide + S-adenosyl-L-homocysteine + H(+)</text>
        <dbReference type="Rhea" id="RHEA:37887"/>
        <dbReference type="Rhea" id="RHEA-COMP:10415"/>
        <dbReference type="Rhea" id="RHEA-COMP:10416"/>
        <dbReference type="ChEBI" id="CHEBI:15378"/>
        <dbReference type="ChEBI" id="CHEBI:57856"/>
        <dbReference type="ChEBI" id="CHEBI:59789"/>
        <dbReference type="ChEBI" id="CHEBI:74896"/>
        <dbReference type="ChEBI" id="CHEBI:74898"/>
        <dbReference type="EC" id="2.1.1.386"/>
    </reaction>
</comment>
<evidence type="ECO:0000259" key="13">
    <source>
        <dbReference type="Pfam" id="PF08242"/>
    </source>
</evidence>
<dbReference type="GO" id="GO:0090486">
    <property type="term" value="F:small RNA 2'-O-methyltransferase activity"/>
    <property type="evidence" value="ECO:0007669"/>
    <property type="project" value="UniProtKB-EC"/>
</dbReference>